<comment type="caution">
    <text evidence="2">The sequence shown here is derived from an EMBL/GenBank/DDBJ whole genome shotgun (WGS) entry which is preliminary data.</text>
</comment>
<reference evidence="3" key="1">
    <citation type="journal article" date="2020" name="Stud. Mycol.">
        <title>101 Dothideomycetes genomes: A test case for predicting lifestyles and emergence of pathogens.</title>
        <authorList>
            <person name="Haridas S."/>
            <person name="Albert R."/>
            <person name="Binder M."/>
            <person name="Bloem J."/>
            <person name="LaButti K."/>
            <person name="Salamov A."/>
            <person name="Andreopoulos B."/>
            <person name="Baker S."/>
            <person name="Barry K."/>
            <person name="Bills G."/>
            <person name="Bluhm B."/>
            <person name="Cannon C."/>
            <person name="Castanera R."/>
            <person name="Culley D."/>
            <person name="Daum C."/>
            <person name="Ezra D."/>
            <person name="Gonzalez J."/>
            <person name="Henrissat B."/>
            <person name="Kuo A."/>
            <person name="Liang C."/>
            <person name="Lipzen A."/>
            <person name="Lutzoni F."/>
            <person name="Magnuson J."/>
            <person name="Mondo S."/>
            <person name="Nolan M."/>
            <person name="Ohm R."/>
            <person name="Pangilinan J."/>
            <person name="Park H.-J."/>
            <person name="Ramirez L."/>
            <person name="Alfaro M."/>
            <person name="Sun H."/>
            <person name="Tritt A."/>
            <person name="Yoshinaga Y."/>
            <person name="Zwiers L.-H."/>
            <person name="Turgeon B."/>
            <person name="Goodwin S."/>
            <person name="Spatafora J."/>
            <person name="Crous P."/>
            <person name="Grigoriev I."/>
        </authorList>
    </citation>
    <scope>NUCLEOTIDE SEQUENCE [LARGE SCALE GENOMIC DNA]</scope>
    <source>
        <strain evidence="3">CBS 304.66</strain>
    </source>
</reference>
<dbReference type="EMBL" id="ML986640">
    <property type="protein sequence ID" value="KAF2262430.1"/>
    <property type="molecule type" value="Genomic_DNA"/>
</dbReference>
<proteinExistence type="predicted"/>
<organism evidence="2 3">
    <name type="scientific">Lojkania enalia</name>
    <dbReference type="NCBI Taxonomy" id="147567"/>
    <lineage>
        <taxon>Eukaryota</taxon>
        <taxon>Fungi</taxon>
        <taxon>Dikarya</taxon>
        <taxon>Ascomycota</taxon>
        <taxon>Pezizomycotina</taxon>
        <taxon>Dothideomycetes</taxon>
        <taxon>Pleosporomycetidae</taxon>
        <taxon>Pleosporales</taxon>
        <taxon>Pleosporales incertae sedis</taxon>
        <taxon>Lojkania</taxon>
    </lineage>
</organism>
<name>A0A9P4K6C8_9PLEO</name>
<evidence type="ECO:0000313" key="2">
    <source>
        <dbReference type="EMBL" id="KAF2262430.1"/>
    </source>
</evidence>
<dbReference type="AlphaFoldDB" id="A0A9P4K6C8"/>
<gene>
    <name evidence="2" type="ORF">CC78DRAFT_582542</name>
</gene>
<keyword evidence="3" id="KW-1185">Reference proteome</keyword>
<accession>A0A9P4K6C8</accession>
<dbReference type="Proteomes" id="UP000800093">
    <property type="component" value="Unassembled WGS sequence"/>
</dbReference>
<evidence type="ECO:0000256" key="1">
    <source>
        <dbReference type="SAM" id="Phobius"/>
    </source>
</evidence>
<keyword evidence="1" id="KW-0812">Transmembrane</keyword>
<feature type="transmembrane region" description="Helical" evidence="1">
    <location>
        <begin position="20"/>
        <end position="42"/>
    </location>
</feature>
<keyword evidence="1" id="KW-0472">Membrane</keyword>
<keyword evidence="1" id="KW-1133">Transmembrane helix</keyword>
<evidence type="ECO:0000313" key="3">
    <source>
        <dbReference type="Proteomes" id="UP000800093"/>
    </source>
</evidence>
<sequence length="50" mass="5675">MSSTQLFGVACWPGSEHQVLVTYFRLGFQGFETGFHLGLVVARMSRRRRG</sequence>
<protein>
    <submittedName>
        <fullName evidence="2">Uncharacterized protein</fullName>
    </submittedName>
</protein>